<dbReference type="PANTHER" id="PTHR42749:SF1">
    <property type="entry name" value="CELL SHAPE-DETERMINING PROTEIN MREB"/>
    <property type="match status" value="1"/>
</dbReference>
<dbReference type="PROSITE" id="PS01036">
    <property type="entry name" value="HSP70_3"/>
    <property type="match status" value="1"/>
</dbReference>
<dbReference type="EMBL" id="CP045809">
    <property type="protein sequence ID" value="QHN36495.1"/>
    <property type="molecule type" value="Genomic_DNA"/>
</dbReference>
<name>A0ABX6IL19_9ACTN</name>
<keyword evidence="2" id="KW-0547">Nucleotide-binding</keyword>
<sequence>MAGPRLSIDFGTTNTAAAWVDPQGQIHEIRLSHTSTLMPSAVFAERGPTGAGVVVGSAAINLSATAPDAFEPNPKRRLRESDIILGGHRFDTTELVAAVLRSVIGTATTVAGTPFRQVTLTHPDGWAGHLQNRLRDAAIAAGLDRQRIRLITEAQAAAHYYSAHRDLPADSRICVFDFGAGTCDVAVLDRTPTGYTVTASDGLDDLGGTDIDGRIFDWTLRHISEHANHLMPQLHNPHARLTLIDRIRDAKETLSAANKAIIAIPGAGAPIQLTRGEFDTLIYRDVQRAAALARRVIDAAQHRNPGPVSRIYLVGGSSHIPLVHRELSALGPIATLGDPKTVVVQGALLAQPASPPPPPPPPPPTAGARVTIPAAIAGRSTMTVTAAPNSYITAGQPVASGHTTPGRPAFTLDSPVEGIVRKIHWRPEKGVTAGRGIVSIAPMSVSDDQLPHLPRIDAIITARTPEPPPETGRKSRRGLLLGLGALLVAVLVAITATLIINGQDDEPNTDAASSNNSSGTSDDSTSGSDSGTSPDDSTSGCVLTDVAAPTTEQCALLERIPSEIRDNSYVSCKRAEEPSMTMLVSGITCWPSSMQSSPYYEVRVYDFGTAATAAAITFGFVEKPGATYPDVGTKFSPNSYTSYSMAGTDGYNMLCSTRETSQYGSCIFYDPAVKQPSEVHRWWIEQPYL</sequence>
<dbReference type="Pfam" id="PF00012">
    <property type="entry name" value="HSP70"/>
    <property type="match status" value="1"/>
</dbReference>
<dbReference type="SUPFAM" id="SSF53067">
    <property type="entry name" value="Actin-like ATPase domain"/>
    <property type="match status" value="2"/>
</dbReference>
<feature type="compositionally biased region" description="Low complexity" evidence="6">
    <location>
        <begin position="509"/>
        <end position="540"/>
    </location>
</feature>
<feature type="region of interest" description="Disordered" evidence="6">
    <location>
        <begin position="503"/>
        <end position="542"/>
    </location>
</feature>
<evidence type="ECO:0000256" key="2">
    <source>
        <dbReference type="ARBA" id="ARBA00022741"/>
    </source>
</evidence>
<protein>
    <submittedName>
        <fullName evidence="8">Hsp70 family protein</fullName>
    </submittedName>
</protein>
<feature type="region of interest" description="Disordered" evidence="6">
    <location>
        <begin position="350"/>
        <end position="369"/>
    </location>
</feature>
<dbReference type="Proteomes" id="UP001059836">
    <property type="component" value="Chromosome"/>
</dbReference>
<evidence type="ECO:0000256" key="3">
    <source>
        <dbReference type="ARBA" id="ARBA00022840"/>
    </source>
</evidence>
<keyword evidence="7" id="KW-1133">Transmembrane helix</keyword>
<comment type="similarity">
    <text evidence="1">Belongs to the heat shock protein 70 family.</text>
</comment>
<accession>A0ABX6IL19</accession>
<dbReference type="PANTHER" id="PTHR42749">
    <property type="entry name" value="CELL SHAPE-DETERMINING PROTEIN MREB"/>
    <property type="match status" value="1"/>
</dbReference>
<dbReference type="RefSeq" id="WP_213244749.1">
    <property type="nucleotide sequence ID" value="NZ_CP045806.1"/>
</dbReference>
<keyword evidence="3" id="KW-0067">ATP-binding</keyword>
<dbReference type="InterPro" id="IPR013126">
    <property type="entry name" value="Hsp_70_fam"/>
</dbReference>
<evidence type="ECO:0000256" key="7">
    <source>
        <dbReference type="SAM" id="Phobius"/>
    </source>
</evidence>
<reference evidence="8" key="1">
    <citation type="journal article" date="2021" name="Nat. Microbiol.">
        <title>Cocultivation of an ultrasmall environmental parasitic bacterium with lytic ability against bacteria associated with wastewater foams.</title>
        <authorList>
            <person name="Batinovic S."/>
            <person name="Rose J.J.A."/>
            <person name="Ratcliffe J."/>
            <person name="Seviour R.J."/>
            <person name="Petrovski S."/>
        </authorList>
    </citation>
    <scope>NUCLEOTIDE SEQUENCE</scope>
    <source>
        <strain evidence="8">CON9</strain>
    </source>
</reference>
<evidence type="ECO:0000256" key="4">
    <source>
        <dbReference type="ARBA" id="ARBA00023016"/>
    </source>
</evidence>
<organism evidence="8 9">
    <name type="scientific">Gordonia pseudamarae</name>
    <dbReference type="NCBI Taxonomy" id="2831662"/>
    <lineage>
        <taxon>Bacteria</taxon>
        <taxon>Bacillati</taxon>
        <taxon>Actinomycetota</taxon>
        <taxon>Actinomycetes</taxon>
        <taxon>Mycobacteriales</taxon>
        <taxon>Gordoniaceae</taxon>
        <taxon>Gordonia</taxon>
    </lineage>
</organism>
<gene>
    <name evidence="8" type="ORF">GII31_17975</name>
</gene>
<dbReference type="Gene3D" id="3.30.420.40">
    <property type="match status" value="2"/>
</dbReference>
<feature type="compositionally biased region" description="Pro residues" evidence="6">
    <location>
        <begin position="353"/>
        <end position="365"/>
    </location>
</feature>
<proteinExistence type="inferred from homology"/>
<feature type="transmembrane region" description="Helical" evidence="7">
    <location>
        <begin position="479"/>
        <end position="500"/>
    </location>
</feature>
<evidence type="ECO:0000313" key="8">
    <source>
        <dbReference type="EMBL" id="QHN36495.1"/>
    </source>
</evidence>
<keyword evidence="9" id="KW-1185">Reference proteome</keyword>
<keyword evidence="7" id="KW-0812">Transmembrane</keyword>
<evidence type="ECO:0000313" key="9">
    <source>
        <dbReference type="Proteomes" id="UP001059836"/>
    </source>
</evidence>
<keyword evidence="5" id="KW-0143">Chaperone</keyword>
<dbReference type="Gene3D" id="3.90.640.10">
    <property type="entry name" value="Actin, Chain A, domain 4"/>
    <property type="match status" value="1"/>
</dbReference>
<keyword evidence="7" id="KW-0472">Membrane</keyword>
<dbReference type="PRINTS" id="PR00301">
    <property type="entry name" value="HEATSHOCK70"/>
</dbReference>
<dbReference type="InterPro" id="IPR043129">
    <property type="entry name" value="ATPase_NBD"/>
</dbReference>
<evidence type="ECO:0000256" key="5">
    <source>
        <dbReference type="ARBA" id="ARBA00023186"/>
    </source>
</evidence>
<evidence type="ECO:0000256" key="6">
    <source>
        <dbReference type="SAM" id="MobiDB-lite"/>
    </source>
</evidence>
<dbReference type="InterPro" id="IPR018181">
    <property type="entry name" value="Heat_shock_70_CS"/>
</dbReference>
<keyword evidence="4" id="KW-0346">Stress response</keyword>
<evidence type="ECO:0000256" key="1">
    <source>
        <dbReference type="ARBA" id="ARBA00007381"/>
    </source>
</evidence>